<dbReference type="SUPFAM" id="SSF50729">
    <property type="entry name" value="PH domain-like"/>
    <property type="match status" value="1"/>
</dbReference>
<evidence type="ECO:0000256" key="2">
    <source>
        <dbReference type="SAM" id="MobiDB-lite"/>
    </source>
</evidence>
<dbReference type="GO" id="GO:0007411">
    <property type="term" value="P:axon guidance"/>
    <property type="evidence" value="ECO:0007669"/>
    <property type="project" value="TreeGrafter"/>
</dbReference>
<dbReference type="Pfam" id="PF22697">
    <property type="entry name" value="SOS1_NGEF_PH"/>
    <property type="match status" value="1"/>
</dbReference>
<dbReference type="InterPro" id="IPR011993">
    <property type="entry name" value="PH-like_dom_sf"/>
</dbReference>
<dbReference type="InterPro" id="IPR055251">
    <property type="entry name" value="SOS1_NGEF_PH"/>
</dbReference>
<dbReference type="Gene3D" id="2.30.29.30">
    <property type="entry name" value="Pleckstrin-homology domain (PH domain)/Phosphotyrosine-binding domain (PTB)"/>
    <property type="match status" value="1"/>
</dbReference>
<feature type="region of interest" description="Disordered" evidence="2">
    <location>
        <begin position="115"/>
        <end position="144"/>
    </location>
</feature>
<evidence type="ECO:0000256" key="1">
    <source>
        <dbReference type="ARBA" id="ARBA00022658"/>
    </source>
</evidence>
<dbReference type="PANTHER" id="PTHR22826:SF106">
    <property type="entry name" value="TRIO, ISOFORM A"/>
    <property type="match status" value="1"/>
</dbReference>
<dbReference type="AlphaFoldDB" id="A0A7R8CZQ1"/>
<dbReference type="Proteomes" id="UP000675881">
    <property type="component" value="Chromosome 5"/>
</dbReference>
<dbReference type="InterPro" id="IPR001849">
    <property type="entry name" value="PH_domain"/>
</dbReference>
<feature type="region of interest" description="Disordered" evidence="2">
    <location>
        <begin position="83"/>
        <end position="102"/>
    </location>
</feature>
<keyword evidence="4" id="KW-1185">Reference proteome</keyword>
<reference evidence="3" key="1">
    <citation type="submission" date="2021-02" db="EMBL/GenBank/DDBJ databases">
        <authorList>
            <person name="Bekaert M."/>
        </authorList>
    </citation>
    <scope>NUCLEOTIDE SEQUENCE</scope>
    <source>
        <strain evidence="3">IoA-00</strain>
    </source>
</reference>
<feature type="compositionally biased region" description="Low complexity" evidence="2">
    <location>
        <begin position="83"/>
        <end position="94"/>
    </location>
</feature>
<dbReference type="GO" id="GO:0019898">
    <property type="term" value="C:extrinsic component of membrane"/>
    <property type="evidence" value="ECO:0007669"/>
    <property type="project" value="TreeGrafter"/>
</dbReference>
<proteinExistence type="predicted"/>
<protein>
    <submittedName>
        <fullName evidence="3">(salmon louse) hypothetical protein</fullName>
    </submittedName>
</protein>
<accession>A0A7R8CZQ1</accession>
<organism evidence="3 4">
    <name type="scientific">Lepeophtheirus salmonis</name>
    <name type="common">Salmon louse</name>
    <name type="synonym">Caligus salmonis</name>
    <dbReference type="NCBI Taxonomy" id="72036"/>
    <lineage>
        <taxon>Eukaryota</taxon>
        <taxon>Metazoa</taxon>
        <taxon>Ecdysozoa</taxon>
        <taxon>Arthropoda</taxon>
        <taxon>Crustacea</taxon>
        <taxon>Multicrustacea</taxon>
        <taxon>Hexanauplia</taxon>
        <taxon>Copepoda</taxon>
        <taxon>Siphonostomatoida</taxon>
        <taxon>Caligidae</taxon>
        <taxon>Lepeophtheirus</taxon>
    </lineage>
</organism>
<evidence type="ECO:0000313" key="3">
    <source>
        <dbReference type="EMBL" id="CAF2936211.1"/>
    </source>
</evidence>
<dbReference type="InterPro" id="IPR051336">
    <property type="entry name" value="RhoGEF_Guanine_NuclExch_SF"/>
</dbReference>
<evidence type="ECO:0000313" key="4">
    <source>
        <dbReference type="Proteomes" id="UP000675881"/>
    </source>
</evidence>
<dbReference type="OrthoDB" id="10256089at2759"/>
<gene>
    <name evidence="3" type="ORF">LSAA_10566</name>
</gene>
<keyword evidence="1" id="KW-0344">Guanine-nucleotide releasing factor</keyword>
<dbReference type="PROSITE" id="PS50003">
    <property type="entry name" value="PH_DOMAIN"/>
    <property type="match status" value="1"/>
</dbReference>
<dbReference type="EMBL" id="HG994584">
    <property type="protein sequence ID" value="CAF2936211.1"/>
    <property type="molecule type" value="Genomic_DNA"/>
</dbReference>
<name>A0A7R8CZQ1_LEPSM</name>
<dbReference type="PANTHER" id="PTHR22826">
    <property type="entry name" value="RHO GUANINE EXCHANGE FACTOR-RELATED"/>
    <property type="match status" value="1"/>
</dbReference>
<dbReference type="GO" id="GO:0005737">
    <property type="term" value="C:cytoplasm"/>
    <property type="evidence" value="ECO:0007669"/>
    <property type="project" value="TreeGrafter"/>
</dbReference>
<dbReference type="GO" id="GO:0005085">
    <property type="term" value="F:guanyl-nucleotide exchange factor activity"/>
    <property type="evidence" value="ECO:0007669"/>
    <property type="project" value="UniProtKB-KW"/>
</dbReference>
<sequence>MEKSKYIYKSRMTMSSEMGVTEHIEGDECKFAVWTGRSGSTSENKMILKASSIDVKHNWVKKLRELIQETYFNASLPTISVVSTSTPSTTTTSSKSHGSKHHLRFSREYEDMMEENTSSTGGTGIENMERGSLASFGSGNTTDSDKGCETTWVITDFSSSSIGELSHIRLSSARLVTSAIPESSATSGPPAEGLVPISVLKQPPGGFRVLARHELDHHHHHLHHLHGSSSADPHNIVFRYAGPFLLNSSFKGVDRQVGVATCSTYYVPQIP</sequence>